<protein>
    <submittedName>
        <fullName evidence="1">Uncharacterized protein</fullName>
    </submittedName>
</protein>
<proteinExistence type="predicted"/>
<organism evidence="1">
    <name type="scientific">Acerihabitans sp. KWT182</name>
    <dbReference type="NCBI Taxonomy" id="3157919"/>
    <lineage>
        <taxon>Bacteria</taxon>
        <taxon>Pseudomonadati</taxon>
        <taxon>Pseudomonadota</taxon>
        <taxon>Gammaproteobacteria</taxon>
        <taxon>Enterobacterales</taxon>
        <taxon>Pectobacteriaceae</taxon>
        <taxon>Acerihabitans</taxon>
    </lineage>
</organism>
<gene>
    <name evidence="1" type="ORF">ABK905_12590</name>
</gene>
<dbReference type="EMBL" id="CP157947">
    <property type="protein sequence ID" value="XBS71655.1"/>
    <property type="molecule type" value="Genomic_DNA"/>
</dbReference>
<sequence length="154" mass="17520">MKDSLANSVYIKSLGNNDWYDMKLFNNSGSYNVNEAKTSANVDICVNLRFTHKVKSVKNTPHTMVKSIFNRLVSGRDEKKRPGLKELINKSYVVSGSGHSAISQFVNTKKFNGVKTHISAAEKKRAIERQCSCDDWRHPAINRQRHPVRENANR</sequence>
<accession>A0AAU7QEY3</accession>
<name>A0AAU7QEY3_9GAMM</name>
<dbReference type="AlphaFoldDB" id="A0AAU7QEY3"/>
<evidence type="ECO:0000313" key="1">
    <source>
        <dbReference type="EMBL" id="XBS71655.1"/>
    </source>
</evidence>
<reference evidence="1" key="1">
    <citation type="submission" date="2024-06" db="EMBL/GenBank/DDBJ databases">
        <authorList>
            <person name="Coelho C."/>
            <person name="Bento M."/>
            <person name="Garcia E."/>
            <person name="Camelo A."/>
            <person name="Brandao I."/>
            <person name="Espirito Santo C."/>
            <person name="Trovao J."/>
            <person name="Verissimo A."/>
            <person name="Costa J."/>
            <person name="Tiago I."/>
        </authorList>
    </citation>
    <scope>NUCLEOTIDE SEQUENCE</scope>
    <source>
        <strain evidence="1">KWT182</strain>
    </source>
</reference>